<evidence type="ECO:0000313" key="2">
    <source>
        <dbReference type="EMBL" id="PRQ43147.1"/>
    </source>
</evidence>
<evidence type="ECO:0000259" key="1">
    <source>
        <dbReference type="Pfam" id="PF00248"/>
    </source>
</evidence>
<organism evidence="2 3">
    <name type="scientific">Rosa chinensis</name>
    <name type="common">China rose</name>
    <dbReference type="NCBI Taxonomy" id="74649"/>
    <lineage>
        <taxon>Eukaryota</taxon>
        <taxon>Viridiplantae</taxon>
        <taxon>Streptophyta</taxon>
        <taxon>Embryophyta</taxon>
        <taxon>Tracheophyta</taxon>
        <taxon>Spermatophyta</taxon>
        <taxon>Magnoliopsida</taxon>
        <taxon>eudicotyledons</taxon>
        <taxon>Gunneridae</taxon>
        <taxon>Pentapetalae</taxon>
        <taxon>rosids</taxon>
        <taxon>fabids</taxon>
        <taxon>Rosales</taxon>
        <taxon>Rosaceae</taxon>
        <taxon>Rosoideae</taxon>
        <taxon>Rosoideae incertae sedis</taxon>
        <taxon>Rosa</taxon>
    </lineage>
</organism>
<dbReference type="PRINTS" id="PR00069">
    <property type="entry name" value="ALDKETRDTASE"/>
</dbReference>
<proteinExistence type="predicted"/>
<dbReference type="PROSITE" id="PS00798">
    <property type="entry name" value="ALDOKETO_REDUCTASE_1"/>
    <property type="match status" value="1"/>
</dbReference>
<dbReference type="Proteomes" id="UP000238479">
    <property type="component" value="Chromosome 3"/>
</dbReference>
<name>A0A2P6R9N8_ROSCH</name>
<dbReference type="EC" id="1.1.1.-" evidence="2"/>
<dbReference type="InterPro" id="IPR023210">
    <property type="entry name" value="NADP_OxRdtase_dom"/>
</dbReference>
<dbReference type="SUPFAM" id="SSF51430">
    <property type="entry name" value="NAD(P)-linked oxidoreductase"/>
    <property type="match status" value="1"/>
</dbReference>
<comment type="caution">
    <text evidence="2">The sequence shown here is derived from an EMBL/GenBank/DDBJ whole genome shotgun (WGS) entry which is preliminary data.</text>
</comment>
<dbReference type="GO" id="GO:0016491">
    <property type="term" value="F:oxidoreductase activity"/>
    <property type="evidence" value="ECO:0007669"/>
    <property type="project" value="UniProtKB-KW"/>
</dbReference>
<dbReference type="AlphaFoldDB" id="A0A2P6R9N8"/>
<feature type="domain" description="NADP-dependent oxidoreductase" evidence="1">
    <location>
        <begin position="58"/>
        <end position="152"/>
    </location>
</feature>
<dbReference type="Gramene" id="PRQ43147">
    <property type="protein sequence ID" value="PRQ43147"/>
    <property type="gene ID" value="RchiOBHm_Chr3g0465311"/>
</dbReference>
<dbReference type="Pfam" id="PF00248">
    <property type="entry name" value="Aldo_ket_red"/>
    <property type="match status" value="1"/>
</dbReference>
<dbReference type="InterPro" id="IPR020471">
    <property type="entry name" value="AKR"/>
</dbReference>
<reference evidence="2 3" key="1">
    <citation type="journal article" date="2018" name="Nat. Genet.">
        <title>The Rosa genome provides new insights in the design of modern roses.</title>
        <authorList>
            <person name="Bendahmane M."/>
        </authorList>
    </citation>
    <scope>NUCLEOTIDE SEQUENCE [LARGE SCALE GENOMIC DNA]</scope>
    <source>
        <strain evidence="3">cv. Old Blush</strain>
    </source>
</reference>
<dbReference type="STRING" id="74649.A0A2P6R9N8"/>
<protein>
    <submittedName>
        <fullName evidence="2">Putative oxidoreductase</fullName>
        <ecNumber evidence="2">1.1.1.-</ecNumber>
    </submittedName>
</protein>
<keyword evidence="3" id="KW-1185">Reference proteome</keyword>
<dbReference type="PANTHER" id="PTHR11732">
    <property type="entry name" value="ALDO/KETO REDUCTASE"/>
    <property type="match status" value="1"/>
</dbReference>
<evidence type="ECO:0000313" key="3">
    <source>
        <dbReference type="Proteomes" id="UP000238479"/>
    </source>
</evidence>
<dbReference type="InterPro" id="IPR036812">
    <property type="entry name" value="NAD(P)_OxRdtase_dom_sf"/>
</dbReference>
<accession>A0A2P6R9N8</accession>
<gene>
    <name evidence="2" type="ORF">RchiOBHm_Chr3g0465311</name>
</gene>
<dbReference type="InterPro" id="IPR018170">
    <property type="entry name" value="Aldo/ket_reductase_CS"/>
</dbReference>
<keyword evidence="2" id="KW-0560">Oxidoreductase</keyword>
<dbReference type="EMBL" id="PDCK01000041">
    <property type="protein sequence ID" value="PRQ43147.1"/>
    <property type="molecule type" value="Genomic_DNA"/>
</dbReference>
<sequence>MTSPVKVNSICDVYIIHERFTRFLFHSNRTFSFFFYLENMANAIRFFEMNTGAQIPAVGLGTWQAEPGVVGDAVTAAIKVGYRHIDCAQIYGNEKEIGCALKKLYDDGVVKREDLWITSKLWCSNHAPEDVPKALDGTLQDLQSDYLDLYLVRKKDIIQAIKHRQQPCKSHYFHRLI</sequence>
<dbReference type="Gene3D" id="3.20.20.100">
    <property type="entry name" value="NADP-dependent oxidoreductase domain"/>
    <property type="match status" value="1"/>
</dbReference>